<dbReference type="GO" id="GO:0006508">
    <property type="term" value="P:proteolysis"/>
    <property type="evidence" value="ECO:0007669"/>
    <property type="project" value="InterPro"/>
</dbReference>
<reference evidence="2 3" key="1">
    <citation type="journal article" date="2010" name="J. Bacteriol.">
        <title>Genome sequences of Pelagibaca bermudensis HTCC2601T and Maritimibacter alkaliphilus HTCC2654T, the type strains of two marine Roseobacter genera.</title>
        <authorList>
            <person name="Thrash J.C."/>
            <person name="Cho J.C."/>
            <person name="Ferriera S."/>
            <person name="Johnson J."/>
            <person name="Vergin K.L."/>
            <person name="Giovannoni S.J."/>
        </authorList>
    </citation>
    <scope>NUCLEOTIDE SEQUENCE [LARGE SCALE GENOMIC DNA]</scope>
    <source>
        <strain evidence="3">DSM 26914 / JCM 13377 / KCTC 12554 / HTCC2601</strain>
    </source>
</reference>
<dbReference type="eggNOG" id="COG0793">
    <property type="taxonomic scope" value="Bacteria"/>
</dbReference>
<keyword evidence="3" id="KW-1185">Reference proteome</keyword>
<dbReference type="SUPFAM" id="SSF52096">
    <property type="entry name" value="ClpP/crotonase"/>
    <property type="match status" value="1"/>
</dbReference>
<dbReference type="STRING" id="314265.R2601_05453"/>
<accession>Q0FLD3</accession>
<dbReference type="GO" id="GO:0004175">
    <property type="term" value="F:endopeptidase activity"/>
    <property type="evidence" value="ECO:0007669"/>
    <property type="project" value="TreeGrafter"/>
</dbReference>
<dbReference type="Gene3D" id="3.90.226.10">
    <property type="entry name" value="2-enoyl-CoA Hydratase, Chain A, domain 1"/>
    <property type="match status" value="1"/>
</dbReference>
<proteinExistence type="predicted"/>
<sequence>MVSYTESPLLSSLRGRVPGIPSEARHALCDQLEIGMRELYTHLPQKMSAFGIDPIAQLRALRASREGNFTRRMLRIINGLKDRHTTLRMPPPWSALVAYVPFVIERVYHDDLPHYVVTKQLFGYDEIPVGATVTHWNGTPIHLHINALARETQGSNWAAALRLAMANLTIRPLAYVLMPGEDWVTINYVDPDGTARAVSTPWRFYSTAAGAQSHGSVKAGDVPAAALTVGLDEQTLLSNKFRSIAQKPPEKAREALTTDGILRYGVVHTPSGRSGYLRIFSFEVPDPGAFLKKLAGILENLPQDRLVIDLRGNPGGQIPAGQGLIRMLTAKPLTPAPIAFRATPTTLGLAAAPAFQEWRRSLELQSATSNVWAQAFPIAPYYDDVPPYRFPGKVAIIIDALCYSTTDFFSADFADNEIGPIIGIDASTGAGGANVWPWSVLVNYTRFLGISGPEPLPSGFDLNISMRRAYRTGASAGLPIEDLGIRAQILHKQTMRDLLEDNVDLIACAVASLA</sequence>
<evidence type="ECO:0000313" key="2">
    <source>
        <dbReference type="EMBL" id="EAU45041.1"/>
    </source>
</evidence>
<dbReference type="RefSeq" id="WP_007802854.1">
    <property type="nucleotide sequence ID" value="NZ_DS022277.1"/>
</dbReference>
<dbReference type="Proteomes" id="UP000006230">
    <property type="component" value="Unassembled WGS sequence"/>
</dbReference>
<gene>
    <name evidence="2" type="ORF">R2601_05453</name>
</gene>
<dbReference type="InterPro" id="IPR005151">
    <property type="entry name" value="Tail-specific_protease"/>
</dbReference>
<dbReference type="PANTHER" id="PTHR32060:SF22">
    <property type="entry name" value="CARBOXYL-TERMINAL-PROCESSING PEPTIDASE 3, CHLOROPLASTIC"/>
    <property type="match status" value="1"/>
</dbReference>
<dbReference type="Pfam" id="PF03572">
    <property type="entry name" value="Peptidase_S41"/>
    <property type="match status" value="1"/>
</dbReference>
<dbReference type="HOGENOM" id="CLU_029515_0_0_5"/>
<dbReference type="InterPro" id="IPR029045">
    <property type="entry name" value="ClpP/crotonase-like_dom_sf"/>
</dbReference>
<dbReference type="GO" id="GO:0008236">
    <property type="term" value="F:serine-type peptidase activity"/>
    <property type="evidence" value="ECO:0007669"/>
    <property type="project" value="InterPro"/>
</dbReference>
<evidence type="ECO:0000259" key="1">
    <source>
        <dbReference type="Pfam" id="PF03572"/>
    </source>
</evidence>
<evidence type="ECO:0000313" key="3">
    <source>
        <dbReference type="Proteomes" id="UP000006230"/>
    </source>
</evidence>
<organism evidence="2 3">
    <name type="scientific">Salipiger bermudensis (strain DSM 26914 / JCM 13377 / KCTC 12554 / HTCC2601)</name>
    <name type="common">Pelagibaca bermudensis</name>
    <dbReference type="NCBI Taxonomy" id="314265"/>
    <lineage>
        <taxon>Bacteria</taxon>
        <taxon>Pseudomonadati</taxon>
        <taxon>Pseudomonadota</taxon>
        <taxon>Alphaproteobacteria</taxon>
        <taxon>Rhodobacterales</taxon>
        <taxon>Roseobacteraceae</taxon>
        <taxon>Salipiger</taxon>
    </lineage>
</organism>
<comment type="caution">
    <text evidence="2">The sequence shown here is derived from an EMBL/GenBank/DDBJ whole genome shotgun (WGS) entry which is preliminary data.</text>
</comment>
<name>Q0FLD3_SALBH</name>
<dbReference type="OrthoDB" id="3275712at2"/>
<dbReference type="PANTHER" id="PTHR32060">
    <property type="entry name" value="TAIL-SPECIFIC PROTEASE"/>
    <property type="match status" value="1"/>
</dbReference>
<protein>
    <recommendedName>
        <fullName evidence="1">Tail specific protease domain-containing protein</fullName>
    </recommendedName>
</protein>
<dbReference type="AlphaFoldDB" id="Q0FLD3"/>
<feature type="domain" description="Tail specific protease" evidence="1">
    <location>
        <begin position="274"/>
        <end position="433"/>
    </location>
</feature>
<dbReference type="EMBL" id="AATQ01000033">
    <property type="protein sequence ID" value="EAU45041.1"/>
    <property type="molecule type" value="Genomic_DNA"/>
</dbReference>